<dbReference type="InterPro" id="IPR008250">
    <property type="entry name" value="ATPase_P-typ_transduc_dom_A_sf"/>
</dbReference>
<evidence type="ECO:0000256" key="10">
    <source>
        <dbReference type="RuleBase" id="RU362083"/>
    </source>
</evidence>
<evidence type="ECO:0000256" key="2">
    <source>
        <dbReference type="ARBA" id="ARBA00004141"/>
    </source>
</evidence>
<feature type="transmembrane region" description="Helical" evidence="10">
    <location>
        <begin position="781"/>
        <end position="803"/>
    </location>
</feature>
<keyword evidence="4 10" id="KW-0812">Transmembrane</keyword>
<comment type="function">
    <text evidence="1">The plasma membrane ATPase of plants and fungi is a hydrogen ion pump. The proton gradient it generates drives the active transport of nutrients by H(+)-symport. The resulting external acidification and/or internal alkinization may mediate growth responses.</text>
</comment>
<dbReference type="GO" id="GO:0120029">
    <property type="term" value="P:proton export across plasma membrane"/>
    <property type="evidence" value="ECO:0007669"/>
    <property type="project" value="UniProtKB-UniRule"/>
</dbReference>
<feature type="region of interest" description="Disordered" evidence="11">
    <location>
        <begin position="1"/>
        <end position="52"/>
    </location>
</feature>
<dbReference type="SUPFAM" id="SSF81665">
    <property type="entry name" value="Calcium ATPase, transmembrane domain M"/>
    <property type="match status" value="1"/>
</dbReference>
<dbReference type="InterPro" id="IPR036412">
    <property type="entry name" value="HAD-like_sf"/>
</dbReference>
<dbReference type="InterPro" id="IPR018303">
    <property type="entry name" value="ATPase_P-typ_P_site"/>
</dbReference>
<evidence type="ECO:0000256" key="3">
    <source>
        <dbReference type="ARBA" id="ARBA00008804"/>
    </source>
</evidence>
<dbReference type="PRINTS" id="PR00119">
    <property type="entry name" value="CATATPASE"/>
</dbReference>
<feature type="transmembrane region" description="Helical" evidence="10">
    <location>
        <begin position="815"/>
        <end position="836"/>
    </location>
</feature>
<feature type="transmembrane region" description="Helical" evidence="10">
    <location>
        <begin position="394"/>
        <end position="422"/>
    </location>
</feature>
<evidence type="ECO:0000313" key="13">
    <source>
        <dbReference type="EMBL" id="PCH34987.1"/>
    </source>
</evidence>
<dbReference type="PROSITE" id="PS00154">
    <property type="entry name" value="ATPASE_E1_E2"/>
    <property type="match status" value="1"/>
</dbReference>
<accession>A0A2H3JG54</accession>
<evidence type="ECO:0000256" key="6">
    <source>
        <dbReference type="ARBA" id="ARBA00022840"/>
    </source>
</evidence>
<feature type="transmembrane region" description="Helical" evidence="10">
    <location>
        <begin position="928"/>
        <end position="946"/>
    </location>
</feature>
<feature type="domain" description="Cation-transporting P-type ATPase N-terminal" evidence="12">
    <location>
        <begin position="97"/>
        <end position="167"/>
    </location>
</feature>
<dbReference type="InterPro" id="IPR023298">
    <property type="entry name" value="ATPase_P-typ_TM_dom_sf"/>
</dbReference>
<comment type="catalytic activity">
    <reaction evidence="10">
        <text>ATP + H2O + H(+)(in) = ADP + phosphate + 2 H(+)(out)</text>
        <dbReference type="Rhea" id="RHEA:20852"/>
        <dbReference type="ChEBI" id="CHEBI:15377"/>
        <dbReference type="ChEBI" id="CHEBI:15378"/>
        <dbReference type="ChEBI" id="CHEBI:30616"/>
        <dbReference type="ChEBI" id="CHEBI:43474"/>
        <dbReference type="ChEBI" id="CHEBI:456216"/>
        <dbReference type="EC" id="7.1.2.1"/>
    </reaction>
</comment>
<dbReference type="InterPro" id="IPR004014">
    <property type="entry name" value="ATPase_P-typ_cation-transptr_N"/>
</dbReference>
<keyword evidence="6 10" id="KW-0067">ATP-binding</keyword>
<dbReference type="FunFam" id="3.40.50.1000:FF:000008">
    <property type="entry name" value="Plasma membrane ATPase"/>
    <property type="match status" value="1"/>
</dbReference>
<dbReference type="GO" id="GO:0016887">
    <property type="term" value="F:ATP hydrolysis activity"/>
    <property type="evidence" value="ECO:0007669"/>
    <property type="project" value="InterPro"/>
</dbReference>
<evidence type="ECO:0000256" key="7">
    <source>
        <dbReference type="ARBA" id="ARBA00022967"/>
    </source>
</evidence>
<keyword evidence="14" id="KW-1185">Reference proteome</keyword>
<keyword evidence="10" id="KW-0406">Ion transport</keyword>
<keyword evidence="8 10" id="KW-1133">Transmembrane helix</keyword>
<dbReference type="InterPro" id="IPR001757">
    <property type="entry name" value="P_typ_ATPase"/>
</dbReference>
<dbReference type="AlphaFoldDB" id="A0A2H3JG54"/>
<dbReference type="Pfam" id="PF00690">
    <property type="entry name" value="Cation_ATPase_N"/>
    <property type="match status" value="1"/>
</dbReference>
<keyword evidence="10" id="KW-0460">Magnesium</keyword>
<sequence length="1080" mass="118074">MGLLTRRKKTAPQDEEAVPGSNNGSDTVNAPGSASPNANGKQNPYEGGNEYDILLRFASDEAAKLERGDEDEEDEDNAEYTRPWYAPWKRVQKQSKKDKNVPADWLRTDMLQGLPSGAEVEKRRAQFGWNELQSQEENQLLKFISYFRGPILYVMELAVCLSAGLRDWIDFGVIIGILFLNAGVGWYQEKQAGDIVAQLKAGIAMRAWVIRDGREQEIEARELVPGDIVILEEGSTIPADAKIIADYNDKKGDNSRPILEKRAGQNSTVSRASQRSNASGMDKGPSVCSVDQSAITGESLSVDKYIGDIAYYTCGVKRGKMYAVVTASAPQSFVGRTASLVMASHERGHFQIVLGGIGTALLVIVIAFIFIVWIGGFFRGLGIATPAQNNLLVYALIFFIIGVPVGLPCVTTTTMAVGAAYLAKHKAIVQKLTAIESLAGVDMLCSDKTGTLTANKLSLNEPFIAPGVDPNWFMAVAVLSSSHNIKSLDPIDKVIIVGLKDYPEAQEILRGGWITHKFTPFDPVSKRITAEVERDGKRYTCAKGAPNAILRLESFDPETVQAYHAQAQEFAQRGFRSLGVAVKEGDEPWQLLGMLCMFDPPRADTAATIHEAMDLGIHIKMLTGDAVAIAIETCKQLSLGTNVYDSARLIGGGMAGSEVRDFIEAADGFAEVYPEHKYQVVAMLQERGHLTAMTGDGVNDAPSLKKADCGIAVEGASDAARTAADVVFLDEGLSTIITSIKVARQIFHRMKAYIVYRIALCIHLELYLCLSMLILNETIRVDLIVFLAIFADVATIAIAYDNAPHERKPVDWQLPKVWIISTMMGCLLAGGTWIIRGTLFLSDGGIIQNFGSVQEILFLEVALTESWVILITRLAIGPDSGPFVWPSWQLVGAVLGVDILATIFALFGWISGPAVHGGWIDIVTVVKIWAYSFGVTVAVGFAYFLLSRFKWLNNIGRRNRSKKNERLENFITEMQRLTLVHERDSRGESYYRLAPGPTSSEEKRDDKPKEKSGGAKDAARDAQKTGKGRKDDAQEKGDRAQPAEAQEGQRDRSGSRQPREGSGERRSARGDDGEGSGEES</sequence>
<feature type="region of interest" description="Disordered" evidence="11">
    <location>
        <begin position="254"/>
        <end position="285"/>
    </location>
</feature>
<dbReference type="SFLD" id="SFLDS00003">
    <property type="entry name" value="Haloacid_Dehalogenase"/>
    <property type="match status" value="1"/>
</dbReference>
<dbReference type="GO" id="GO:0008553">
    <property type="term" value="F:P-type proton-exporting transporter activity"/>
    <property type="evidence" value="ECO:0007669"/>
    <property type="project" value="UniProtKB-UniRule"/>
</dbReference>
<dbReference type="Proteomes" id="UP000218811">
    <property type="component" value="Unassembled WGS sequence"/>
</dbReference>
<dbReference type="InterPro" id="IPR044492">
    <property type="entry name" value="P_typ_ATPase_HD_dom"/>
</dbReference>
<keyword evidence="10" id="KW-0813">Transport</keyword>
<dbReference type="InterPro" id="IPR059000">
    <property type="entry name" value="ATPase_P-type_domA"/>
</dbReference>
<reference evidence="13 14" key="1">
    <citation type="journal article" date="2012" name="Science">
        <title>The Paleozoic origin of enzymatic lignin decomposition reconstructed from 31 fungal genomes.</title>
        <authorList>
            <person name="Floudas D."/>
            <person name="Binder M."/>
            <person name="Riley R."/>
            <person name="Barry K."/>
            <person name="Blanchette R.A."/>
            <person name="Henrissat B."/>
            <person name="Martinez A.T."/>
            <person name="Otillar R."/>
            <person name="Spatafora J.W."/>
            <person name="Yadav J.S."/>
            <person name="Aerts A."/>
            <person name="Benoit I."/>
            <person name="Boyd A."/>
            <person name="Carlson A."/>
            <person name="Copeland A."/>
            <person name="Coutinho P.M."/>
            <person name="de Vries R.P."/>
            <person name="Ferreira P."/>
            <person name="Findley K."/>
            <person name="Foster B."/>
            <person name="Gaskell J."/>
            <person name="Glotzer D."/>
            <person name="Gorecki P."/>
            <person name="Heitman J."/>
            <person name="Hesse C."/>
            <person name="Hori C."/>
            <person name="Igarashi K."/>
            <person name="Jurgens J.A."/>
            <person name="Kallen N."/>
            <person name="Kersten P."/>
            <person name="Kohler A."/>
            <person name="Kuees U."/>
            <person name="Kumar T.K.A."/>
            <person name="Kuo A."/>
            <person name="LaButti K."/>
            <person name="Larrondo L.F."/>
            <person name="Lindquist E."/>
            <person name="Ling A."/>
            <person name="Lombard V."/>
            <person name="Lucas S."/>
            <person name="Lundell T."/>
            <person name="Martin R."/>
            <person name="McLaughlin D.J."/>
            <person name="Morgenstern I."/>
            <person name="Morin E."/>
            <person name="Murat C."/>
            <person name="Nagy L.G."/>
            <person name="Nolan M."/>
            <person name="Ohm R.A."/>
            <person name="Patyshakuliyeva A."/>
            <person name="Rokas A."/>
            <person name="Ruiz-Duenas F.J."/>
            <person name="Sabat G."/>
            <person name="Salamov A."/>
            <person name="Samejima M."/>
            <person name="Schmutz J."/>
            <person name="Slot J.C."/>
            <person name="St John F."/>
            <person name="Stenlid J."/>
            <person name="Sun H."/>
            <person name="Sun S."/>
            <person name="Syed K."/>
            <person name="Tsang A."/>
            <person name="Wiebenga A."/>
            <person name="Young D."/>
            <person name="Pisabarro A."/>
            <person name="Eastwood D.C."/>
            <person name="Martin F."/>
            <person name="Cullen D."/>
            <person name="Grigoriev I.V."/>
            <person name="Hibbett D.S."/>
        </authorList>
    </citation>
    <scope>NUCLEOTIDE SEQUENCE [LARGE SCALE GENOMIC DNA]</scope>
    <source>
        <strain evidence="13 14">MD-104</strain>
    </source>
</reference>
<dbReference type="STRING" id="742152.A0A2H3JG54"/>
<feature type="transmembrane region" description="Helical" evidence="10">
    <location>
        <begin position="171"/>
        <end position="187"/>
    </location>
</feature>
<dbReference type="OrthoDB" id="116380at2759"/>
<feature type="region of interest" description="Disordered" evidence="11">
    <location>
        <begin position="988"/>
        <end position="1080"/>
    </location>
</feature>
<dbReference type="Gene3D" id="2.70.150.10">
    <property type="entry name" value="Calcium-transporting ATPase, cytoplasmic transduction domain A"/>
    <property type="match status" value="1"/>
</dbReference>
<feature type="compositionally biased region" description="Polar residues" evidence="11">
    <location>
        <begin position="20"/>
        <end position="42"/>
    </location>
</feature>
<evidence type="ECO:0000313" key="14">
    <source>
        <dbReference type="Proteomes" id="UP000218811"/>
    </source>
</evidence>
<gene>
    <name evidence="13" type="ORF">WOLCODRAFT_145594</name>
</gene>
<dbReference type="SUPFAM" id="SSF56784">
    <property type="entry name" value="HAD-like"/>
    <property type="match status" value="1"/>
</dbReference>
<feature type="transmembrane region" description="Helical" evidence="10">
    <location>
        <begin position="888"/>
        <end position="908"/>
    </location>
</feature>
<dbReference type="GO" id="GO:0005524">
    <property type="term" value="F:ATP binding"/>
    <property type="evidence" value="ECO:0007669"/>
    <property type="project" value="UniProtKB-UniRule"/>
</dbReference>
<dbReference type="CDD" id="cd02076">
    <property type="entry name" value="P-type_ATPase_H"/>
    <property type="match status" value="1"/>
</dbReference>
<dbReference type="EMBL" id="KB467843">
    <property type="protein sequence ID" value="PCH34987.1"/>
    <property type="molecule type" value="Genomic_DNA"/>
</dbReference>
<dbReference type="SUPFAM" id="SSF81653">
    <property type="entry name" value="Calcium ATPase, transduction domain A"/>
    <property type="match status" value="2"/>
</dbReference>
<dbReference type="GO" id="GO:0005886">
    <property type="term" value="C:plasma membrane"/>
    <property type="evidence" value="ECO:0007669"/>
    <property type="project" value="UniProtKB-SubCell"/>
</dbReference>
<dbReference type="Pfam" id="PF00702">
    <property type="entry name" value="Hydrolase"/>
    <property type="match status" value="1"/>
</dbReference>
<organism evidence="13 14">
    <name type="scientific">Wolfiporia cocos (strain MD-104)</name>
    <name type="common">Brown rot fungus</name>
    <dbReference type="NCBI Taxonomy" id="742152"/>
    <lineage>
        <taxon>Eukaryota</taxon>
        <taxon>Fungi</taxon>
        <taxon>Dikarya</taxon>
        <taxon>Basidiomycota</taxon>
        <taxon>Agaricomycotina</taxon>
        <taxon>Agaricomycetes</taxon>
        <taxon>Polyporales</taxon>
        <taxon>Phaeolaceae</taxon>
        <taxon>Wolfiporia</taxon>
    </lineage>
</organism>
<feature type="compositionally biased region" description="Polar residues" evidence="11">
    <location>
        <begin position="264"/>
        <end position="279"/>
    </location>
</feature>
<feature type="compositionally biased region" description="Basic residues" evidence="11">
    <location>
        <begin position="1"/>
        <end position="10"/>
    </location>
</feature>
<dbReference type="Gene3D" id="3.40.50.1000">
    <property type="entry name" value="HAD superfamily/HAD-like"/>
    <property type="match status" value="1"/>
</dbReference>
<dbReference type="SMART" id="SM00831">
    <property type="entry name" value="Cation_ATPase_N"/>
    <property type="match status" value="1"/>
</dbReference>
<dbReference type="SFLD" id="SFLDF00027">
    <property type="entry name" value="p-type_atpase"/>
    <property type="match status" value="1"/>
</dbReference>
<keyword evidence="10" id="KW-0375">Hydrogen ion transport</keyword>
<feature type="transmembrane region" description="Helical" evidence="10">
    <location>
        <begin position="754"/>
        <end position="775"/>
    </location>
</feature>
<dbReference type="SFLD" id="SFLDG00002">
    <property type="entry name" value="C1.7:_P-type_atpase_like"/>
    <property type="match status" value="1"/>
</dbReference>
<evidence type="ECO:0000259" key="12">
    <source>
        <dbReference type="SMART" id="SM00831"/>
    </source>
</evidence>
<evidence type="ECO:0000256" key="4">
    <source>
        <dbReference type="ARBA" id="ARBA00022692"/>
    </source>
</evidence>
<evidence type="ECO:0000256" key="9">
    <source>
        <dbReference type="ARBA" id="ARBA00023136"/>
    </source>
</evidence>
<keyword evidence="5 10" id="KW-0547">Nucleotide-binding</keyword>
<dbReference type="NCBIfam" id="TIGR01647">
    <property type="entry name" value="ATPase-IIIA_H"/>
    <property type="match status" value="1"/>
</dbReference>
<comment type="subcellular location">
    <subcellularLocation>
        <location evidence="10">Cell membrane</location>
        <topology evidence="10">Multi-pass membrane protein</topology>
    </subcellularLocation>
    <subcellularLocation>
        <location evidence="2">Membrane</location>
        <topology evidence="2">Multi-pass membrane protein</topology>
    </subcellularLocation>
</comment>
<feature type="transmembrane region" description="Helical" evidence="10">
    <location>
        <begin position="856"/>
        <end position="876"/>
    </location>
</feature>
<protein>
    <recommendedName>
        <fullName evidence="10">Plasma membrane ATPase</fullName>
        <ecNumber evidence="10">7.1.2.1</ecNumber>
    </recommendedName>
</protein>
<evidence type="ECO:0000256" key="8">
    <source>
        <dbReference type="ARBA" id="ARBA00022989"/>
    </source>
</evidence>
<dbReference type="InterPro" id="IPR006534">
    <property type="entry name" value="P-type_ATPase_IIIA"/>
</dbReference>
<dbReference type="PANTHER" id="PTHR42861">
    <property type="entry name" value="CALCIUM-TRANSPORTING ATPASE"/>
    <property type="match status" value="1"/>
</dbReference>
<dbReference type="EC" id="7.1.2.1" evidence="10"/>
<keyword evidence="7 10" id="KW-1278">Translocase</keyword>
<proteinExistence type="inferred from homology"/>
<dbReference type="InterPro" id="IPR023299">
    <property type="entry name" value="ATPase_P-typ_cyto_dom_N"/>
</dbReference>
<dbReference type="NCBIfam" id="TIGR01494">
    <property type="entry name" value="ATPase_P-type"/>
    <property type="match status" value="2"/>
</dbReference>
<feature type="compositionally biased region" description="Basic and acidic residues" evidence="11">
    <location>
        <begin position="1000"/>
        <end position="1072"/>
    </location>
</feature>
<dbReference type="Pfam" id="PF00122">
    <property type="entry name" value="E1-E2_ATPase"/>
    <property type="match status" value="2"/>
</dbReference>
<dbReference type="Gene3D" id="3.40.1110.10">
    <property type="entry name" value="Calcium-transporting ATPase, cytoplasmic domain N"/>
    <property type="match status" value="1"/>
</dbReference>
<dbReference type="Gene3D" id="1.20.1110.10">
    <property type="entry name" value="Calcium-transporting ATPase, transmembrane domain"/>
    <property type="match status" value="1"/>
</dbReference>
<evidence type="ECO:0000256" key="11">
    <source>
        <dbReference type="SAM" id="MobiDB-lite"/>
    </source>
</evidence>
<comment type="similarity">
    <text evidence="3 10">Belongs to the cation transport ATPase (P-type) (TC 3.A.3) family. Type IIIA subfamily.</text>
</comment>
<evidence type="ECO:0000256" key="5">
    <source>
        <dbReference type="ARBA" id="ARBA00022741"/>
    </source>
</evidence>
<dbReference type="InterPro" id="IPR023214">
    <property type="entry name" value="HAD_sf"/>
</dbReference>
<name>A0A2H3JG54_WOLCO</name>
<dbReference type="FunFam" id="3.40.1110.10:FF:000005">
    <property type="entry name" value="Plasma membrane ATPase"/>
    <property type="match status" value="1"/>
</dbReference>
<feature type="transmembrane region" description="Helical" evidence="10">
    <location>
        <begin position="352"/>
        <end position="374"/>
    </location>
</feature>
<feature type="compositionally biased region" description="Basic and acidic residues" evidence="11">
    <location>
        <begin position="254"/>
        <end position="263"/>
    </location>
</feature>
<dbReference type="PRINTS" id="PR00120">
    <property type="entry name" value="HATPASE"/>
</dbReference>
<keyword evidence="9 10" id="KW-0472">Membrane</keyword>
<evidence type="ECO:0000256" key="1">
    <source>
        <dbReference type="ARBA" id="ARBA00003417"/>
    </source>
</evidence>
<dbReference type="OMA" id="ILNMSEC"/>